<dbReference type="InterPro" id="IPR016135">
    <property type="entry name" value="UBQ-conjugating_enzyme/RWD"/>
</dbReference>
<sequence>MSAVRAHLSALNGLGSSALSNFSLDEDTVTFKVRTSSVRGTVSVSLFESSSYPRTGGLAYAEGCDELLQAVESIAEPLSDRASLDNCVRLLCRALGGPPELSELLARLPASGGSGGGASCSGAAGSSSLMMANLDYDFARGAELENSLLRLRHQWEVKDQRRREERAERAREEEEAAAATAVTGSSASVAQKRKRPGPEGKAKGPQKQGAHQIFSAAEATRMLCNELFDLMKEQREGFTGVSADCVDFDIHAWRVAISDIKEGSPLQADLARLSRETGQPAALELELAFTPDMHPFYPVFVKVVRPRFEGVVAEAVMTHPAMTLQGWDPMKPVKWLLRLVQSYLEKHGRVAFEDTNNDPSQPVGCYSAAELAICRLELLSGVPPVWAREQPELLASRNAEVDLTRIRELNFGKRKEANAKAPWASGVGYGHSGTEGGPVWDVQATEKAQAQADVEMGEMLRLVTECVSRGELRDETLKRSCLRPLLWRHLHTASLLDVGSRVERTSMYLQLLALLRALAAWPALHTALSAPVGDAGSGTVLTALEGVRKQADFFVRTAGRAATESDEE</sequence>
<name>A0A0M0K1H6_9EUKA</name>
<feature type="non-terminal residue" evidence="2">
    <location>
        <position position="568"/>
    </location>
</feature>
<evidence type="ECO:0000256" key="1">
    <source>
        <dbReference type="SAM" id="MobiDB-lite"/>
    </source>
</evidence>
<organism evidence="2 3">
    <name type="scientific">Chrysochromulina tobinii</name>
    <dbReference type="NCBI Taxonomy" id="1460289"/>
    <lineage>
        <taxon>Eukaryota</taxon>
        <taxon>Haptista</taxon>
        <taxon>Haptophyta</taxon>
        <taxon>Prymnesiophyceae</taxon>
        <taxon>Prymnesiales</taxon>
        <taxon>Chrysochromulinaceae</taxon>
        <taxon>Chrysochromulina</taxon>
    </lineage>
</organism>
<reference evidence="3" key="1">
    <citation type="journal article" date="2015" name="PLoS Genet.">
        <title>Genome Sequence and Transcriptome Analyses of Chrysochromulina tobin: Metabolic Tools for Enhanced Algal Fitness in the Prominent Order Prymnesiales (Haptophyceae).</title>
        <authorList>
            <person name="Hovde B.T."/>
            <person name="Deodato C.R."/>
            <person name="Hunsperger H.M."/>
            <person name="Ryken S.A."/>
            <person name="Yost W."/>
            <person name="Jha R.K."/>
            <person name="Patterson J."/>
            <person name="Monnat R.J. Jr."/>
            <person name="Barlow S.B."/>
            <person name="Starkenburg S.R."/>
            <person name="Cattolico R.A."/>
        </authorList>
    </citation>
    <scope>NUCLEOTIDE SEQUENCE</scope>
    <source>
        <strain evidence="3">CCMP291</strain>
    </source>
</reference>
<evidence type="ECO:0000313" key="2">
    <source>
        <dbReference type="EMBL" id="KOO32655.1"/>
    </source>
</evidence>
<comment type="caution">
    <text evidence="2">The sequence shown here is derived from an EMBL/GenBank/DDBJ whole genome shotgun (WGS) entry which is preliminary data.</text>
</comment>
<feature type="region of interest" description="Disordered" evidence="1">
    <location>
        <begin position="166"/>
        <end position="211"/>
    </location>
</feature>
<accession>A0A0M0K1H6</accession>
<keyword evidence="3" id="KW-1185">Reference proteome</keyword>
<protein>
    <submittedName>
        <fullName evidence="2">Ubiquitin-conjugating bir-domain enzyme</fullName>
    </submittedName>
</protein>
<gene>
    <name evidence="2" type="ORF">Ctob_013411</name>
</gene>
<dbReference type="Gene3D" id="3.10.110.10">
    <property type="entry name" value="Ubiquitin Conjugating Enzyme"/>
    <property type="match status" value="1"/>
</dbReference>
<dbReference type="AlphaFoldDB" id="A0A0M0K1H6"/>
<dbReference type="Proteomes" id="UP000037460">
    <property type="component" value="Unassembled WGS sequence"/>
</dbReference>
<proteinExistence type="predicted"/>
<dbReference type="SUPFAM" id="SSF54495">
    <property type="entry name" value="UBC-like"/>
    <property type="match status" value="1"/>
</dbReference>
<evidence type="ECO:0000313" key="3">
    <source>
        <dbReference type="Proteomes" id="UP000037460"/>
    </source>
</evidence>
<dbReference type="CDD" id="cd23802">
    <property type="entry name" value="UBCc_UBE2Q"/>
    <property type="match status" value="1"/>
</dbReference>
<dbReference type="OrthoDB" id="10654866at2759"/>
<dbReference type="EMBL" id="JWZX01001712">
    <property type="protein sequence ID" value="KOO32655.1"/>
    <property type="molecule type" value="Genomic_DNA"/>
</dbReference>